<comment type="catalytic activity">
    <reaction evidence="4">
        <text>(6S)-5-formyl-5,6,7,8-tetrahydrofolate + ATP = (6R)-5,10-methenyltetrahydrofolate + ADP + phosphate</text>
        <dbReference type="Rhea" id="RHEA:10488"/>
        <dbReference type="ChEBI" id="CHEBI:30616"/>
        <dbReference type="ChEBI" id="CHEBI:43474"/>
        <dbReference type="ChEBI" id="CHEBI:57455"/>
        <dbReference type="ChEBI" id="CHEBI:57457"/>
        <dbReference type="ChEBI" id="CHEBI:456216"/>
        <dbReference type="EC" id="6.3.3.2"/>
    </reaction>
</comment>
<name>A0ABS5SET0_9BACT</name>
<evidence type="ECO:0000256" key="4">
    <source>
        <dbReference type="RuleBase" id="RU361279"/>
    </source>
</evidence>
<dbReference type="SUPFAM" id="SSF100950">
    <property type="entry name" value="NagB/RpiA/CoA transferase-like"/>
    <property type="match status" value="1"/>
</dbReference>
<evidence type="ECO:0000256" key="3">
    <source>
        <dbReference type="ARBA" id="ARBA00022840"/>
    </source>
</evidence>
<comment type="caution">
    <text evidence="5">The sequence shown here is derived from an EMBL/GenBank/DDBJ whole genome shotgun (WGS) entry which is preliminary data.</text>
</comment>
<dbReference type="RefSeq" id="WP_214175870.1">
    <property type="nucleotide sequence ID" value="NZ_JAHCVK010000005.1"/>
</dbReference>
<keyword evidence="6" id="KW-1185">Reference proteome</keyword>
<comment type="similarity">
    <text evidence="1 4">Belongs to the 5-formyltetrahydrofolate cyclo-ligase family.</text>
</comment>
<dbReference type="Proteomes" id="UP000756860">
    <property type="component" value="Unassembled WGS sequence"/>
</dbReference>
<dbReference type="EMBL" id="JAHCVK010000005">
    <property type="protein sequence ID" value="MBT0653871.1"/>
    <property type="molecule type" value="Genomic_DNA"/>
</dbReference>
<dbReference type="InterPro" id="IPR037171">
    <property type="entry name" value="NagB/RpiA_transferase-like"/>
</dbReference>
<keyword evidence="5" id="KW-0436">Ligase</keyword>
<proteinExistence type="inferred from homology"/>
<evidence type="ECO:0000256" key="2">
    <source>
        <dbReference type="ARBA" id="ARBA00022741"/>
    </source>
</evidence>
<dbReference type="NCBIfam" id="TIGR02727">
    <property type="entry name" value="MTHFS_bact"/>
    <property type="match status" value="1"/>
</dbReference>
<protein>
    <recommendedName>
        <fullName evidence="4">5-formyltetrahydrofolate cyclo-ligase</fullName>
        <ecNumber evidence="4">6.3.3.2</ecNumber>
    </recommendedName>
</protein>
<accession>A0ABS5SET0</accession>
<dbReference type="Gene3D" id="3.40.50.10420">
    <property type="entry name" value="NagB/RpiA/CoA transferase-like"/>
    <property type="match status" value="1"/>
</dbReference>
<keyword evidence="3 4" id="KW-0067">ATP-binding</keyword>
<reference evidence="5 6" key="1">
    <citation type="submission" date="2021-05" db="EMBL/GenBank/DDBJ databases">
        <title>The draft genome of Geobacter luticola JCM 17780.</title>
        <authorList>
            <person name="Xu Z."/>
            <person name="Masuda Y."/>
            <person name="Itoh H."/>
            <person name="Senoo K."/>
        </authorList>
    </citation>
    <scope>NUCLEOTIDE SEQUENCE [LARGE SCALE GENOMIC DNA]</scope>
    <source>
        <strain evidence="5 6">JCM 17780</strain>
    </source>
</reference>
<gene>
    <name evidence="5" type="ORF">KI810_12445</name>
</gene>
<dbReference type="Pfam" id="PF01812">
    <property type="entry name" value="5-FTHF_cyc-lig"/>
    <property type="match status" value="1"/>
</dbReference>
<dbReference type="PANTHER" id="PTHR23407">
    <property type="entry name" value="ATPASE INHIBITOR/5-FORMYLTETRAHYDROFOLATE CYCLO-LIGASE"/>
    <property type="match status" value="1"/>
</dbReference>
<comment type="cofactor">
    <cofactor evidence="4">
        <name>Mg(2+)</name>
        <dbReference type="ChEBI" id="CHEBI:18420"/>
    </cofactor>
</comment>
<dbReference type="EC" id="6.3.3.2" evidence="4"/>
<dbReference type="InterPro" id="IPR024185">
    <property type="entry name" value="FTHF_cligase-like_sf"/>
</dbReference>
<keyword evidence="4" id="KW-0460">Magnesium</keyword>
<evidence type="ECO:0000313" key="5">
    <source>
        <dbReference type="EMBL" id="MBT0653871.1"/>
    </source>
</evidence>
<dbReference type="GO" id="GO:0030272">
    <property type="term" value="F:5-formyltetrahydrofolate cyclo-ligase activity"/>
    <property type="evidence" value="ECO:0007669"/>
    <property type="project" value="UniProtKB-EC"/>
</dbReference>
<dbReference type="InterPro" id="IPR002698">
    <property type="entry name" value="FTHF_cligase"/>
</dbReference>
<dbReference type="PIRSF" id="PIRSF006806">
    <property type="entry name" value="FTHF_cligase"/>
    <property type="match status" value="1"/>
</dbReference>
<keyword evidence="4" id="KW-0479">Metal-binding</keyword>
<sequence length="187" mass="20505">MPKRSLRQQMLARRRCLDAAEYLAASLRAQRTFLSTAEYGRAKALALYAPVHNEVDTSLVLSTSLDNDKRVFYPVVVGSSLEFRLVTGSGDLHAGSYGILEPAAGCPVMAVEEADVIVVPGVAYDLTGHRIGYGKGYYDKALHQLEGEGHLVGLCFDFQVVEALQGEPHDVKMDLVITDRRAIRPQD</sequence>
<dbReference type="PANTHER" id="PTHR23407:SF1">
    <property type="entry name" value="5-FORMYLTETRAHYDROFOLATE CYCLO-LIGASE"/>
    <property type="match status" value="1"/>
</dbReference>
<keyword evidence="2 4" id="KW-0547">Nucleotide-binding</keyword>
<evidence type="ECO:0000313" key="6">
    <source>
        <dbReference type="Proteomes" id="UP000756860"/>
    </source>
</evidence>
<organism evidence="5 6">
    <name type="scientific">Geomobilimonas luticola</name>
    <dbReference type="NCBI Taxonomy" id="1114878"/>
    <lineage>
        <taxon>Bacteria</taxon>
        <taxon>Pseudomonadati</taxon>
        <taxon>Thermodesulfobacteriota</taxon>
        <taxon>Desulfuromonadia</taxon>
        <taxon>Geobacterales</taxon>
        <taxon>Geobacteraceae</taxon>
        <taxon>Geomobilimonas</taxon>
    </lineage>
</organism>
<evidence type="ECO:0000256" key="1">
    <source>
        <dbReference type="ARBA" id="ARBA00010638"/>
    </source>
</evidence>